<evidence type="ECO:0000259" key="10">
    <source>
        <dbReference type="Pfam" id="PF04290"/>
    </source>
</evidence>
<dbReference type="Proteomes" id="UP000323317">
    <property type="component" value="Unassembled WGS sequence"/>
</dbReference>
<protein>
    <submittedName>
        <fullName evidence="11">TRAP transporter small permease</fullName>
    </submittedName>
</protein>
<feature type="transmembrane region" description="Helical" evidence="9">
    <location>
        <begin position="47"/>
        <end position="64"/>
    </location>
</feature>
<dbReference type="InterPro" id="IPR055348">
    <property type="entry name" value="DctQ"/>
</dbReference>
<keyword evidence="5 9" id="KW-0812">Transmembrane</keyword>
<keyword evidence="2" id="KW-0813">Transport</keyword>
<evidence type="ECO:0000313" key="12">
    <source>
        <dbReference type="Proteomes" id="UP000323317"/>
    </source>
</evidence>
<reference evidence="11 12" key="1">
    <citation type="submission" date="2019-08" db="EMBL/GenBank/DDBJ databases">
        <title>Bacillus genomes from the desert of Cuatro Cienegas, Coahuila.</title>
        <authorList>
            <person name="Olmedo-Alvarez G."/>
        </authorList>
    </citation>
    <scope>NUCLEOTIDE SEQUENCE [LARGE SCALE GENOMIC DNA]</scope>
    <source>
        <strain evidence="11 12">CH40_1T</strain>
    </source>
</reference>
<gene>
    <name evidence="11" type="ORF">FZC79_19815</name>
</gene>
<evidence type="ECO:0000313" key="11">
    <source>
        <dbReference type="EMBL" id="TYR73153.1"/>
    </source>
</evidence>
<comment type="subcellular location">
    <subcellularLocation>
        <location evidence="1">Cell inner membrane</location>
        <topology evidence="1">Multi-pass membrane protein</topology>
    </subcellularLocation>
</comment>
<feature type="domain" description="Tripartite ATP-independent periplasmic transporters DctQ component" evidence="10">
    <location>
        <begin position="23"/>
        <end position="150"/>
    </location>
</feature>
<feature type="transmembrane region" description="Helical" evidence="9">
    <location>
        <begin position="12"/>
        <end position="32"/>
    </location>
</feature>
<feature type="transmembrane region" description="Helical" evidence="9">
    <location>
        <begin position="85"/>
        <end position="107"/>
    </location>
</feature>
<keyword evidence="7 9" id="KW-0472">Membrane</keyword>
<organism evidence="11 12">
    <name type="scientific">Rossellomorea vietnamensis</name>
    <dbReference type="NCBI Taxonomy" id="218284"/>
    <lineage>
        <taxon>Bacteria</taxon>
        <taxon>Bacillati</taxon>
        <taxon>Bacillota</taxon>
        <taxon>Bacilli</taxon>
        <taxon>Bacillales</taxon>
        <taxon>Bacillaceae</taxon>
        <taxon>Rossellomorea</taxon>
    </lineage>
</organism>
<evidence type="ECO:0000256" key="1">
    <source>
        <dbReference type="ARBA" id="ARBA00004429"/>
    </source>
</evidence>
<sequence>MEKAKKWMDQGIAFVTCTVLAVMVLMAVWQVFSRYVLNAPSTISEEFLRFALIWVSMLGAAYAFGNKKHLAIELFVHKVSKKNALKVSILIEVIVLLFASLVMIVGGVQTIGISLGQSSPALGIPMAAIYLSLPVSGILIICYSLFSIYESTVKRKAEFYSEDMETEWPATPLDAEGRSLK</sequence>
<evidence type="ECO:0000256" key="8">
    <source>
        <dbReference type="ARBA" id="ARBA00038436"/>
    </source>
</evidence>
<dbReference type="Pfam" id="PF04290">
    <property type="entry name" value="DctQ"/>
    <property type="match status" value="1"/>
</dbReference>
<evidence type="ECO:0000256" key="4">
    <source>
        <dbReference type="ARBA" id="ARBA00022519"/>
    </source>
</evidence>
<accession>A0A5D4KAP4</accession>
<name>A0A5D4KAP4_9BACI</name>
<comment type="similarity">
    <text evidence="8">Belongs to the TRAP transporter small permease family.</text>
</comment>
<dbReference type="PANTHER" id="PTHR35011:SF2">
    <property type="entry name" value="2,3-DIKETO-L-GULONATE TRAP TRANSPORTER SMALL PERMEASE PROTEIN YIAM"/>
    <property type="match status" value="1"/>
</dbReference>
<evidence type="ECO:0000256" key="6">
    <source>
        <dbReference type="ARBA" id="ARBA00022989"/>
    </source>
</evidence>
<evidence type="ECO:0000256" key="9">
    <source>
        <dbReference type="SAM" id="Phobius"/>
    </source>
</evidence>
<feature type="transmembrane region" description="Helical" evidence="9">
    <location>
        <begin position="127"/>
        <end position="146"/>
    </location>
</feature>
<proteinExistence type="inferred from homology"/>
<evidence type="ECO:0000256" key="3">
    <source>
        <dbReference type="ARBA" id="ARBA00022475"/>
    </source>
</evidence>
<comment type="caution">
    <text evidence="11">The sequence shown here is derived from an EMBL/GenBank/DDBJ whole genome shotgun (WGS) entry which is preliminary data.</text>
</comment>
<dbReference type="PANTHER" id="PTHR35011">
    <property type="entry name" value="2,3-DIKETO-L-GULONATE TRAP TRANSPORTER SMALL PERMEASE PROTEIN YIAM"/>
    <property type="match status" value="1"/>
</dbReference>
<evidence type="ECO:0000256" key="2">
    <source>
        <dbReference type="ARBA" id="ARBA00022448"/>
    </source>
</evidence>
<dbReference type="GO" id="GO:0005886">
    <property type="term" value="C:plasma membrane"/>
    <property type="evidence" value="ECO:0007669"/>
    <property type="project" value="UniProtKB-SubCell"/>
</dbReference>
<dbReference type="GO" id="GO:0015740">
    <property type="term" value="P:C4-dicarboxylate transport"/>
    <property type="evidence" value="ECO:0007669"/>
    <property type="project" value="TreeGrafter"/>
</dbReference>
<keyword evidence="4" id="KW-0997">Cell inner membrane</keyword>
<dbReference type="EMBL" id="VTEH01000021">
    <property type="protein sequence ID" value="TYR73153.1"/>
    <property type="molecule type" value="Genomic_DNA"/>
</dbReference>
<dbReference type="RefSeq" id="WP_148948465.1">
    <property type="nucleotide sequence ID" value="NZ_VTEH01000021.1"/>
</dbReference>
<evidence type="ECO:0000256" key="7">
    <source>
        <dbReference type="ARBA" id="ARBA00023136"/>
    </source>
</evidence>
<keyword evidence="6 9" id="KW-1133">Transmembrane helix</keyword>
<dbReference type="InterPro" id="IPR007387">
    <property type="entry name" value="TRAP_DctQ"/>
</dbReference>
<keyword evidence="3" id="KW-1003">Cell membrane</keyword>
<dbReference type="AlphaFoldDB" id="A0A5D4KAP4"/>
<dbReference type="GO" id="GO:0022857">
    <property type="term" value="F:transmembrane transporter activity"/>
    <property type="evidence" value="ECO:0007669"/>
    <property type="project" value="TreeGrafter"/>
</dbReference>
<evidence type="ECO:0000256" key="5">
    <source>
        <dbReference type="ARBA" id="ARBA00022692"/>
    </source>
</evidence>